<evidence type="ECO:0000256" key="5">
    <source>
        <dbReference type="ARBA" id="ARBA00022771"/>
    </source>
</evidence>
<comment type="similarity">
    <text evidence="2 12">Belongs to the EGR C2H2-type zinc-finger protein family.</text>
</comment>
<name>A0A4Z2IB08_9TELE</name>
<evidence type="ECO:0000256" key="11">
    <source>
        <dbReference type="PROSITE-ProRule" id="PRU00042"/>
    </source>
</evidence>
<protein>
    <submittedName>
        <fullName evidence="16">Early growth response protein 3</fullName>
    </submittedName>
</protein>
<keyword evidence="5 11" id="KW-0863">Zinc-finger</keyword>
<sequence length="491" mass="54264">MNTIPDSLYPEEDIPTSMNIFTSTDSINHYSQMNTDNIMDLGMGSEKASSEIQYGSSFQSNRSGQTVTYLGKFAFDTPPSGGIGGSGWCSDNNIISLVSAGILGVSPSPGTVTTQTSSSAAGMGGQTSDMEQVYGPPLPAYSTCSDLYQDQVSFHHSPANSTALAYPGNDYHSASKASMDGSLFSMIPDYNLFHHQGEVGVMEHKPFQTMDPIRVNPPAITPLETIRAFKDKQQIHPGFIGGQQHPPQHHPPPQTLTLKPIRPRKYPNRPSKTPVHERPHACPAENCDRRFSRSDELTRHLRIHTGHKPFQCRICMRSFSRSDHLTTHIRTHTGEKPFSCEFCGRKFARSDERKRHAKVHLKQKDKKPTDKSSGAAGSHSSPAGSCGGPTGGTIPFKIGQPKKQIVSKTVERDFEREYDKLQKLEDQTKKLHKDMKKSTEADLAMSKAAVKISSDLLSNPLCEQDQAFLDSMTALDTAMRRMDSFNQEKSY</sequence>
<dbReference type="Gene3D" id="1.20.1270.60">
    <property type="entry name" value="Arfaptin homology (AH) domain/BAR domain"/>
    <property type="match status" value="1"/>
</dbReference>
<feature type="domain" description="C2H2-type" evidence="15">
    <location>
        <begin position="338"/>
        <end position="365"/>
    </location>
</feature>
<keyword evidence="13" id="KW-0175">Coiled coil</keyword>
<reference evidence="16 17" key="1">
    <citation type="submission" date="2019-03" db="EMBL/GenBank/DDBJ databases">
        <title>First draft genome of Liparis tanakae, snailfish: a comprehensive survey of snailfish specific genes.</title>
        <authorList>
            <person name="Kim W."/>
            <person name="Song I."/>
            <person name="Jeong J.-H."/>
            <person name="Kim D."/>
            <person name="Kim S."/>
            <person name="Ryu S."/>
            <person name="Song J.Y."/>
            <person name="Lee S.K."/>
        </authorList>
    </citation>
    <scope>NUCLEOTIDE SEQUENCE [LARGE SCALE GENOMIC DNA]</scope>
    <source>
        <tissue evidence="16">Muscle</tissue>
    </source>
</reference>
<dbReference type="OrthoDB" id="8197458at2759"/>
<evidence type="ECO:0000256" key="3">
    <source>
        <dbReference type="ARBA" id="ARBA00022723"/>
    </source>
</evidence>
<comment type="subcellular location">
    <subcellularLocation>
        <location evidence="1 12">Nucleus</location>
    </subcellularLocation>
</comment>
<keyword evidence="8 12" id="KW-0238">DNA-binding</keyword>
<dbReference type="GO" id="GO:0000978">
    <property type="term" value="F:RNA polymerase II cis-regulatory region sequence-specific DNA binding"/>
    <property type="evidence" value="ECO:0007669"/>
    <property type="project" value="TreeGrafter"/>
</dbReference>
<dbReference type="Proteomes" id="UP000314294">
    <property type="component" value="Unassembled WGS sequence"/>
</dbReference>
<evidence type="ECO:0000313" key="17">
    <source>
        <dbReference type="Proteomes" id="UP000314294"/>
    </source>
</evidence>
<keyword evidence="7 12" id="KW-0805">Transcription regulation</keyword>
<evidence type="ECO:0000256" key="14">
    <source>
        <dbReference type="SAM" id="MobiDB-lite"/>
    </source>
</evidence>
<dbReference type="EMBL" id="SRLO01000116">
    <property type="protein sequence ID" value="TNN74313.1"/>
    <property type="molecule type" value="Genomic_DNA"/>
</dbReference>
<feature type="compositionally biased region" description="Low complexity" evidence="14">
    <location>
        <begin position="372"/>
        <end position="384"/>
    </location>
</feature>
<accession>A0A4Z2IB08</accession>
<dbReference type="PANTHER" id="PTHR23235:SF147">
    <property type="entry name" value="EARLY GROWTH RESPONSE PROTEIN 3"/>
    <property type="match status" value="1"/>
</dbReference>
<organism evidence="16 17">
    <name type="scientific">Liparis tanakae</name>
    <name type="common">Tanaka's snailfish</name>
    <dbReference type="NCBI Taxonomy" id="230148"/>
    <lineage>
        <taxon>Eukaryota</taxon>
        <taxon>Metazoa</taxon>
        <taxon>Chordata</taxon>
        <taxon>Craniata</taxon>
        <taxon>Vertebrata</taxon>
        <taxon>Euteleostomi</taxon>
        <taxon>Actinopterygii</taxon>
        <taxon>Neopterygii</taxon>
        <taxon>Teleostei</taxon>
        <taxon>Neoteleostei</taxon>
        <taxon>Acanthomorphata</taxon>
        <taxon>Eupercaria</taxon>
        <taxon>Perciformes</taxon>
        <taxon>Cottioidei</taxon>
        <taxon>Cottales</taxon>
        <taxon>Liparidae</taxon>
        <taxon>Liparis</taxon>
    </lineage>
</organism>
<evidence type="ECO:0000256" key="2">
    <source>
        <dbReference type="ARBA" id="ARBA00005682"/>
    </source>
</evidence>
<gene>
    <name evidence="16" type="primary">Egr3</name>
    <name evidence="16" type="ORF">EYF80_015556</name>
</gene>
<dbReference type="GO" id="GO:0000981">
    <property type="term" value="F:DNA-binding transcription factor activity, RNA polymerase II-specific"/>
    <property type="evidence" value="ECO:0007669"/>
    <property type="project" value="TreeGrafter"/>
</dbReference>
<feature type="coiled-coil region" evidence="13">
    <location>
        <begin position="407"/>
        <end position="441"/>
    </location>
</feature>
<feature type="domain" description="C2H2-type" evidence="15">
    <location>
        <begin position="310"/>
        <end position="337"/>
    </location>
</feature>
<keyword evidence="4" id="KW-0677">Repeat</keyword>
<dbReference type="Pfam" id="PF11928">
    <property type="entry name" value="DUF3446"/>
    <property type="match status" value="1"/>
</dbReference>
<dbReference type="GO" id="GO:0008270">
    <property type="term" value="F:zinc ion binding"/>
    <property type="evidence" value="ECO:0007669"/>
    <property type="project" value="UniProtKB-KW"/>
</dbReference>
<evidence type="ECO:0000256" key="1">
    <source>
        <dbReference type="ARBA" id="ARBA00004123"/>
    </source>
</evidence>
<keyword evidence="9 12" id="KW-0804">Transcription</keyword>
<feature type="domain" description="C2H2-type" evidence="15">
    <location>
        <begin position="280"/>
        <end position="309"/>
    </location>
</feature>
<dbReference type="GO" id="GO:0005634">
    <property type="term" value="C:nucleus"/>
    <property type="evidence" value="ECO:0007669"/>
    <property type="project" value="UniProtKB-SubCell"/>
</dbReference>
<evidence type="ECO:0000256" key="8">
    <source>
        <dbReference type="ARBA" id="ARBA00023125"/>
    </source>
</evidence>
<keyword evidence="10 12" id="KW-0539">Nucleus</keyword>
<dbReference type="PANTHER" id="PTHR23235">
    <property type="entry name" value="KRUEPPEL-LIKE TRANSCRIPTION FACTOR"/>
    <property type="match status" value="1"/>
</dbReference>
<evidence type="ECO:0000259" key="15">
    <source>
        <dbReference type="PROSITE" id="PS50157"/>
    </source>
</evidence>
<dbReference type="SUPFAM" id="SSF103657">
    <property type="entry name" value="BAR/IMD domain-like"/>
    <property type="match status" value="1"/>
</dbReference>
<dbReference type="InterPro" id="IPR013087">
    <property type="entry name" value="Znf_C2H2_type"/>
</dbReference>
<evidence type="ECO:0000256" key="7">
    <source>
        <dbReference type="ARBA" id="ARBA00023015"/>
    </source>
</evidence>
<evidence type="ECO:0000313" key="16">
    <source>
        <dbReference type="EMBL" id="TNN74313.1"/>
    </source>
</evidence>
<dbReference type="FunFam" id="3.30.160.60:FF:000324">
    <property type="entry name" value="Early growth response protein 4"/>
    <property type="match status" value="1"/>
</dbReference>
<evidence type="ECO:0000256" key="13">
    <source>
        <dbReference type="SAM" id="Coils"/>
    </source>
</evidence>
<dbReference type="AlphaFoldDB" id="A0A4Z2IB08"/>
<dbReference type="InterPro" id="IPR027267">
    <property type="entry name" value="AH/BAR_dom_sf"/>
</dbReference>
<feature type="compositionally biased region" description="Basic residues" evidence="14">
    <location>
        <begin position="355"/>
        <end position="365"/>
    </location>
</feature>
<dbReference type="FunFam" id="3.30.160.60:FF:000733">
    <property type="entry name" value="Zinc finger protein 236 variant"/>
    <property type="match status" value="1"/>
</dbReference>
<dbReference type="PROSITE" id="PS00028">
    <property type="entry name" value="ZINC_FINGER_C2H2_1"/>
    <property type="match status" value="3"/>
</dbReference>
<dbReference type="InterPro" id="IPR036236">
    <property type="entry name" value="Znf_C2H2_sf"/>
</dbReference>
<evidence type="ECO:0000256" key="12">
    <source>
        <dbReference type="RuleBase" id="RU363046"/>
    </source>
</evidence>
<feature type="region of interest" description="Disordered" evidence="14">
    <location>
        <begin position="351"/>
        <end position="400"/>
    </location>
</feature>
<comment type="caution">
    <text evidence="16">The sequence shown here is derived from an EMBL/GenBank/DDBJ whole genome shotgun (WGS) entry which is preliminary data.</text>
</comment>
<keyword evidence="3 12" id="KW-0479">Metal-binding</keyword>
<dbReference type="PROSITE" id="PS50157">
    <property type="entry name" value="ZINC_FINGER_C2H2_2"/>
    <property type="match status" value="3"/>
</dbReference>
<evidence type="ECO:0000256" key="10">
    <source>
        <dbReference type="ARBA" id="ARBA00023242"/>
    </source>
</evidence>
<dbReference type="FunFam" id="3.30.160.60:FF:000392">
    <property type="entry name" value="early growth response protein 3"/>
    <property type="match status" value="1"/>
</dbReference>
<dbReference type="Pfam" id="PF00096">
    <property type="entry name" value="zf-C2H2"/>
    <property type="match status" value="3"/>
</dbReference>
<feature type="region of interest" description="Disordered" evidence="14">
    <location>
        <begin position="242"/>
        <end position="281"/>
    </location>
</feature>
<evidence type="ECO:0000256" key="9">
    <source>
        <dbReference type="ARBA" id="ARBA00023163"/>
    </source>
</evidence>
<dbReference type="SMART" id="SM00355">
    <property type="entry name" value="ZnF_C2H2"/>
    <property type="match status" value="3"/>
</dbReference>
<dbReference type="Gene3D" id="3.30.160.60">
    <property type="entry name" value="Classic Zinc Finger"/>
    <property type="match status" value="3"/>
</dbReference>
<proteinExistence type="inferred from homology"/>
<keyword evidence="6 12" id="KW-0862">Zinc</keyword>
<keyword evidence="17" id="KW-1185">Reference proteome</keyword>
<dbReference type="SUPFAM" id="SSF57667">
    <property type="entry name" value="beta-beta-alpha zinc fingers"/>
    <property type="match status" value="2"/>
</dbReference>
<evidence type="ECO:0000256" key="6">
    <source>
        <dbReference type="ARBA" id="ARBA00022833"/>
    </source>
</evidence>
<dbReference type="InterPro" id="IPR021849">
    <property type="entry name" value="EGR_N"/>
</dbReference>
<evidence type="ECO:0000256" key="4">
    <source>
        <dbReference type="ARBA" id="ARBA00022737"/>
    </source>
</evidence>